<dbReference type="Proteomes" id="UP000198926">
    <property type="component" value="Unassembled WGS sequence"/>
</dbReference>
<dbReference type="PANTHER" id="PTHR35841">
    <property type="entry name" value="PHOSPHONATES-BINDING PERIPLASMIC PROTEIN"/>
    <property type="match status" value="1"/>
</dbReference>
<organism evidence="1 2">
    <name type="scientific">Yoonia litorea</name>
    <dbReference type="NCBI Taxonomy" id="1123755"/>
    <lineage>
        <taxon>Bacteria</taxon>
        <taxon>Pseudomonadati</taxon>
        <taxon>Pseudomonadota</taxon>
        <taxon>Alphaproteobacteria</taxon>
        <taxon>Rhodobacterales</taxon>
        <taxon>Paracoccaceae</taxon>
        <taxon>Yoonia</taxon>
    </lineage>
</organism>
<dbReference type="Gene3D" id="3.40.190.10">
    <property type="entry name" value="Periplasmic binding protein-like II"/>
    <property type="match status" value="1"/>
</dbReference>
<dbReference type="OrthoDB" id="7353682at2"/>
<reference evidence="1 2" key="1">
    <citation type="submission" date="2016-10" db="EMBL/GenBank/DDBJ databases">
        <authorList>
            <person name="de Groot N.N."/>
        </authorList>
    </citation>
    <scope>NUCLEOTIDE SEQUENCE [LARGE SCALE GENOMIC DNA]</scope>
    <source>
        <strain evidence="1 2">DSM 29433</strain>
    </source>
</reference>
<dbReference type="EMBL" id="FOZM01000001">
    <property type="protein sequence ID" value="SFS14922.1"/>
    <property type="molecule type" value="Genomic_DNA"/>
</dbReference>
<dbReference type="RefSeq" id="WP_090206572.1">
    <property type="nucleotide sequence ID" value="NZ_FOZM01000001.1"/>
</dbReference>
<name>A0A1I6MH01_9RHOB</name>
<evidence type="ECO:0000313" key="2">
    <source>
        <dbReference type="Proteomes" id="UP000198926"/>
    </source>
</evidence>
<sequence>MIASLPMYMTPLTEAAYHRFWAAIRKHLARAGLDAPEEISTGTTDLLAHWRDPSLLLSQTCSLPYRAKLKDHVSLVGTPDYGLPDCPAGHYNSVILVRDASHVGDLSDLRGQRFAYNDALSQSGWAAVALERPDILGGAHMCTGSHRASAQAVSDGLADFAALDHVTWRLLRAEDRFRDLSVIHTTTPTPALPFITAQHAHVDTIRNALNGAIGTLSEADRQILMIQGLTDISTAAYALPLPPSPEAINA</sequence>
<gene>
    <name evidence="1" type="ORF">SAMN05444714_1775</name>
</gene>
<dbReference type="SUPFAM" id="SSF53850">
    <property type="entry name" value="Periplasmic binding protein-like II"/>
    <property type="match status" value="1"/>
</dbReference>
<dbReference type="Pfam" id="PF12974">
    <property type="entry name" value="Phosphonate-bd"/>
    <property type="match status" value="1"/>
</dbReference>
<protein>
    <submittedName>
        <fullName evidence="1">ABC-type phosphate/phosphonate transport system, substrate-binding protein</fullName>
    </submittedName>
</protein>
<dbReference type="AlphaFoldDB" id="A0A1I6MH01"/>
<dbReference type="STRING" id="1123755.SAMN05444714_1775"/>
<dbReference type="PANTHER" id="PTHR35841:SF1">
    <property type="entry name" value="PHOSPHONATES-BINDING PERIPLASMIC PROTEIN"/>
    <property type="match status" value="1"/>
</dbReference>
<proteinExistence type="predicted"/>
<accession>A0A1I6MH01</accession>
<keyword evidence="2" id="KW-1185">Reference proteome</keyword>
<evidence type="ECO:0000313" key="1">
    <source>
        <dbReference type="EMBL" id="SFS14922.1"/>
    </source>
</evidence>